<keyword evidence="3" id="KW-1185">Reference proteome</keyword>
<evidence type="ECO:0000256" key="1">
    <source>
        <dbReference type="ARBA" id="ARBA00023118"/>
    </source>
</evidence>
<dbReference type="GO" id="GO:0043571">
    <property type="term" value="P:maintenance of CRISPR repeat elements"/>
    <property type="evidence" value="ECO:0007669"/>
    <property type="project" value="InterPro"/>
</dbReference>
<proteinExistence type="predicted"/>
<dbReference type="InterPro" id="IPR010147">
    <property type="entry name" value="CRISPR-assoc_prot_CasD"/>
</dbReference>
<dbReference type="NCBIfam" id="TIGR02593">
    <property type="entry name" value="CRISPR_cas5"/>
    <property type="match status" value="1"/>
</dbReference>
<dbReference type="CDD" id="cd09645">
    <property type="entry name" value="Cas5_I-E"/>
    <property type="match status" value="1"/>
</dbReference>
<dbReference type="RefSeq" id="WP_142001306.1">
    <property type="nucleotide sequence ID" value="NZ_VFML01000001.1"/>
</dbReference>
<dbReference type="NCBIfam" id="TIGR01868">
    <property type="entry name" value="casD_Cas5e"/>
    <property type="match status" value="1"/>
</dbReference>
<organism evidence="2 3">
    <name type="scientific">Amycolatopsis cihanbeyliensis</name>
    <dbReference type="NCBI Taxonomy" id="1128664"/>
    <lineage>
        <taxon>Bacteria</taxon>
        <taxon>Bacillati</taxon>
        <taxon>Actinomycetota</taxon>
        <taxon>Actinomycetes</taxon>
        <taxon>Pseudonocardiales</taxon>
        <taxon>Pseudonocardiaceae</taxon>
        <taxon>Amycolatopsis</taxon>
    </lineage>
</organism>
<reference evidence="2 3" key="1">
    <citation type="submission" date="2019-06" db="EMBL/GenBank/DDBJ databases">
        <title>Sequencing the genomes of 1000 actinobacteria strains.</title>
        <authorList>
            <person name="Klenk H.-P."/>
        </authorList>
    </citation>
    <scope>NUCLEOTIDE SEQUENCE [LARGE SCALE GENOMIC DNA]</scope>
    <source>
        <strain evidence="2 3">DSM 45679</strain>
    </source>
</reference>
<dbReference type="AlphaFoldDB" id="A0A542DRU0"/>
<dbReference type="InterPro" id="IPR013422">
    <property type="entry name" value="CRISPR-assoc_prot_Cas5_N"/>
</dbReference>
<comment type="caution">
    <text evidence="2">The sequence shown here is derived from an EMBL/GenBank/DDBJ whole genome shotgun (WGS) entry which is preliminary data.</text>
</comment>
<dbReference type="Pfam" id="PF09704">
    <property type="entry name" value="Cas_Cas5d"/>
    <property type="match status" value="1"/>
</dbReference>
<dbReference type="GO" id="GO:0003723">
    <property type="term" value="F:RNA binding"/>
    <property type="evidence" value="ECO:0007669"/>
    <property type="project" value="InterPro"/>
</dbReference>
<gene>
    <name evidence="2" type="ORF">FB471_5673</name>
</gene>
<sequence length="231" mass="25385">MSVLLLRLAGPLQSWGTSSRFTRRNTDRAPSKSGVIGLLAAAEGRARNESIDDLTMLRIGVRIDQPGQVERDFQTARPVDGSAPLPLSYRFYLADAVFLVAVEGAHDLLERLASALRTPVFPLYLGRRSCPPAGPVLLGMREGTAGELLRETPWQASGWFRRRHSDATVSLETVTDCPPGTPGSVLVRDEPVSFDPRHRQYEWRSVLRAPVTVGNPDHRVHDPMELLGGDG</sequence>
<keyword evidence="1" id="KW-0051">Antiviral defense</keyword>
<protein>
    <submittedName>
        <fullName evidence="2">CRISPR-associated Cas5e family protein</fullName>
    </submittedName>
</protein>
<dbReference type="GO" id="GO:0051607">
    <property type="term" value="P:defense response to virus"/>
    <property type="evidence" value="ECO:0007669"/>
    <property type="project" value="UniProtKB-KW"/>
</dbReference>
<accession>A0A542DRU0</accession>
<name>A0A542DRU0_AMYCI</name>
<dbReference type="InterPro" id="IPR021124">
    <property type="entry name" value="CRISPR-assoc_prot_Cas5"/>
</dbReference>
<evidence type="ECO:0000313" key="2">
    <source>
        <dbReference type="EMBL" id="TQJ05831.1"/>
    </source>
</evidence>
<dbReference type="Gene3D" id="3.30.70.2660">
    <property type="match status" value="1"/>
</dbReference>
<dbReference type="EMBL" id="VFML01000001">
    <property type="protein sequence ID" value="TQJ05831.1"/>
    <property type="molecule type" value="Genomic_DNA"/>
</dbReference>
<dbReference type="Proteomes" id="UP000320876">
    <property type="component" value="Unassembled WGS sequence"/>
</dbReference>
<evidence type="ECO:0000313" key="3">
    <source>
        <dbReference type="Proteomes" id="UP000320876"/>
    </source>
</evidence>
<dbReference type="OrthoDB" id="3189549at2"/>